<feature type="signal peptide" evidence="1">
    <location>
        <begin position="1"/>
        <end position="19"/>
    </location>
</feature>
<keyword evidence="3" id="KW-1185">Reference proteome</keyword>
<dbReference type="AlphaFoldDB" id="A0A319AYW6"/>
<dbReference type="Gene3D" id="2.60.120.260">
    <property type="entry name" value="Galactose-binding domain-like"/>
    <property type="match status" value="1"/>
</dbReference>
<evidence type="ECO:0000256" key="1">
    <source>
        <dbReference type="SAM" id="SignalP"/>
    </source>
</evidence>
<dbReference type="OrthoDB" id="2588159at2759"/>
<dbReference type="PANTHER" id="PTHR36848">
    <property type="entry name" value="DNA-BINDING PROTEIN (PUTATIVE SECRETED PROTEIN)-RELATED"/>
    <property type="match status" value="1"/>
</dbReference>
<dbReference type="InterPro" id="IPR008979">
    <property type="entry name" value="Galactose-bd-like_sf"/>
</dbReference>
<dbReference type="InterPro" id="IPR053161">
    <property type="entry name" value="Ulvan_degrading_GH"/>
</dbReference>
<dbReference type="EMBL" id="KZ821637">
    <property type="protein sequence ID" value="PYH65576.1"/>
    <property type="molecule type" value="Genomic_DNA"/>
</dbReference>
<accession>A0A319AYW6</accession>
<reference evidence="2" key="1">
    <citation type="submission" date="2016-12" db="EMBL/GenBank/DDBJ databases">
        <title>The genomes of Aspergillus section Nigri reveals drivers in fungal speciation.</title>
        <authorList>
            <consortium name="DOE Joint Genome Institute"/>
            <person name="Vesth T.C."/>
            <person name="Nybo J."/>
            <person name="Theobald S."/>
            <person name="Brandl J."/>
            <person name="Frisvad J.C."/>
            <person name="Nielsen K.F."/>
            <person name="Lyhne E.K."/>
            <person name="Kogle M.E."/>
            <person name="Kuo A."/>
            <person name="Riley R."/>
            <person name="Clum A."/>
            <person name="Nolan M."/>
            <person name="Lipzen A."/>
            <person name="Salamov A."/>
            <person name="Henrissat B."/>
            <person name="Wiebenga A."/>
            <person name="De Vries R.P."/>
            <person name="Grigoriev I.V."/>
            <person name="Mortensen U.H."/>
            <person name="Andersen M.R."/>
            <person name="Baker S.E."/>
        </authorList>
    </citation>
    <scope>NUCLEOTIDE SEQUENCE [LARGE SCALE GENOMIC DNA]</scope>
    <source>
        <strain evidence="2">CBS 113365</strain>
    </source>
</reference>
<organism evidence="2 3">
    <name type="scientific">Aspergillus vadensis (strain CBS 113365 / IMI 142717 / IBT 24658)</name>
    <dbReference type="NCBI Taxonomy" id="1448311"/>
    <lineage>
        <taxon>Eukaryota</taxon>
        <taxon>Fungi</taxon>
        <taxon>Dikarya</taxon>
        <taxon>Ascomycota</taxon>
        <taxon>Pezizomycotina</taxon>
        <taxon>Eurotiomycetes</taxon>
        <taxon>Eurotiomycetidae</taxon>
        <taxon>Eurotiales</taxon>
        <taxon>Aspergillaceae</taxon>
        <taxon>Aspergillus</taxon>
        <taxon>Aspergillus subgen. Circumdati</taxon>
    </lineage>
</organism>
<dbReference type="Proteomes" id="UP000248405">
    <property type="component" value="Unassembled WGS sequence"/>
</dbReference>
<dbReference type="Pfam" id="PF17132">
    <property type="entry name" value="Glyco_hydro_106"/>
    <property type="match status" value="1"/>
</dbReference>
<proteinExistence type="predicted"/>
<dbReference type="PANTHER" id="PTHR36848:SF2">
    <property type="entry name" value="SECRETED PROTEIN"/>
    <property type="match status" value="1"/>
</dbReference>
<gene>
    <name evidence="2" type="ORF">BO88DRAFT_394597</name>
</gene>
<dbReference type="SUPFAM" id="SSF49785">
    <property type="entry name" value="Galactose-binding domain-like"/>
    <property type="match status" value="1"/>
</dbReference>
<dbReference type="GeneID" id="37209754"/>
<name>A0A319AYW6_ASPVC</name>
<protein>
    <submittedName>
        <fullName evidence="2">Secreted protein</fullName>
    </submittedName>
</protein>
<sequence>MHLPSLLVHIALLAQSVWAVGTNDQVEPDIDYGTFRDPSSNVRPRFRYWVNDASLNLSVVAEDVKAMGESGAGGLELLGYYLYGDTLNYGAQMQCPLQSDWTIFGFGSPAWKSLADTVLMTAKKHDLLVDLAMGPNQGAGVPAPYNDDGLLWDLPGFNWTFPSDKGFDGIIPGWGAGPLIAAVTAHVSSTGSSNETYKVLAESSLLDVTHLVESNGHLQVQANKIADSSEQLIFAYYLVHSEYREVESSANLPAAVPQSPITSYPQNGSWVVDHFSPQGALVVIDFWKQSLLDSETSALIREVGNYLWEDSQEYTVSTFWTPHLQEVFQTNRGYSINRFIPILVGSGGGSTPQTTYVTDEPDAGASHTVDYQQTLTELNAEYLTSLTQRSNDLGIQFSAQVVYNLPMDMLANVPYVNGPECETLGFRDNIDSYRQFAGPAHLAGKRIITNEAGAEMAKAYQEPIPELLWTLKRSFAGSVNQFVLHGYPYSGNYGNTTWPGFTTFSYEFSEMYGPRQPSFAYYRDFLDWISRTQFVQQTGIPKADIVFWSKSTSYKTLPTVYSPVDLQSAGYIYEYLSPDNFVLPGAYVSNGTFAPDQQAFKALVVRANDTLTASGVAKLVEYAHSKLPIIFSGGLPGSFSGYNPKAARQAVSTIKNLTSLHNVHTVPYENLAATLNSLNILPRTSVSANRTWYTTWRHDTKTLTDYVYVYNDAAGVPYGGGISSGIISFETTGVPFLYDAWSGDIIALSIYQKSETHVTIPLTLAGNQSVIIGFHKNAQPTLHLQNTTDGVLWATSNTTHLAVLRSFDQESRDVYLSNEKSVTLAPMLTPALTLGNWTLIVESWTAPSDFYNVESRPTRTNHTFALPNLLPWNQASTSLTNVSGIGYYSTTFDWPPEATNGTLSGAMIDLGPIVHTARVTINGHVLPPGEITWAKWDIGQLIRQGRNSVEVVVSTTLGNVLRTYWDDLETSGQHASTVVPSPPDEADYGLIAPMKIIPYREDQIA</sequence>
<evidence type="ECO:0000313" key="3">
    <source>
        <dbReference type="Proteomes" id="UP000248405"/>
    </source>
</evidence>
<keyword evidence="1" id="KW-0732">Signal</keyword>
<evidence type="ECO:0000313" key="2">
    <source>
        <dbReference type="EMBL" id="PYH65576.1"/>
    </source>
</evidence>
<feature type="chain" id="PRO_5016285443" evidence="1">
    <location>
        <begin position="20"/>
        <end position="1005"/>
    </location>
</feature>
<dbReference type="RefSeq" id="XP_025559370.1">
    <property type="nucleotide sequence ID" value="XM_025705162.1"/>
</dbReference>